<keyword evidence="1" id="KW-0677">Repeat</keyword>
<dbReference type="AlphaFoldDB" id="A0A9D1JFE6"/>
<dbReference type="Proteomes" id="UP000886841">
    <property type="component" value="Unassembled WGS sequence"/>
</dbReference>
<evidence type="ECO:0000313" key="3">
    <source>
        <dbReference type="EMBL" id="HIR92127.1"/>
    </source>
</evidence>
<name>A0A9D1JFE6_9FIRM</name>
<organism evidence="3 4">
    <name type="scientific">Candidatus Egerieimonas intestinavium</name>
    <dbReference type="NCBI Taxonomy" id="2840777"/>
    <lineage>
        <taxon>Bacteria</taxon>
        <taxon>Bacillati</taxon>
        <taxon>Bacillota</taxon>
        <taxon>Clostridia</taxon>
        <taxon>Lachnospirales</taxon>
        <taxon>Lachnospiraceae</taxon>
        <taxon>Lachnospiraceae incertae sedis</taxon>
        <taxon>Candidatus Egerieimonas</taxon>
    </lineage>
</organism>
<dbReference type="PROSITE" id="PS51272">
    <property type="entry name" value="SLH"/>
    <property type="match status" value="2"/>
</dbReference>
<evidence type="ECO:0000256" key="1">
    <source>
        <dbReference type="ARBA" id="ARBA00022737"/>
    </source>
</evidence>
<evidence type="ECO:0000259" key="2">
    <source>
        <dbReference type="PROSITE" id="PS51272"/>
    </source>
</evidence>
<gene>
    <name evidence="3" type="ORF">IAB98_01730</name>
</gene>
<protein>
    <submittedName>
        <fullName evidence="3">S-layer homology domain-containing protein</fullName>
    </submittedName>
</protein>
<dbReference type="EMBL" id="DVHU01000014">
    <property type="protein sequence ID" value="HIR92127.1"/>
    <property type="molecule type" value="Genomic_DNA"/>
</dbReference>
<proteinExistence type="predicted"/>
<feature type="domain" description="SLH" evidence="2">
    <location>
        <begin position="31"/>
        <end position="94"/>
    </location>
</feature>
<dbReference type="Pfam" id="PF00395">
    <property type="entry name" value="SLH"/>
    <property type="match status" value="2"/>
</dbReference>
<dbReference type="InterPro" id="IPR001119">
    <property type="entry name" value="SLH_dom"/>
</dbReference>
<comment type="caution">
    <text evidence="3">The sequence shown here is derived from an EMBL/GenBank/DDBJ whole genome shotgun (WGS) entry which is preliminary data.</text>
</comment>
<sequence length="1108" mass="121286">MGAKEWTLKKVLSLVLCVAMLLSVMVMGTGAVTLTDSEDISPQYREAAEVLTGMGIINGYEDDSFKPQQSITRAEVAAMIYRVATGDVEDEKADINAGAKIFTDVDPDDWYAGYVNYCGDAEYIKGFEDDSFRADENVTGYQVLAMILRAVGYDKNNEFTGTNWTINVASTAAEVGMLKNVDSSVNLSAEAPRELVAEFIFQAVRPVAEDSQTQLVHWSPAAGDYRPDNAWNPESLGEKVFNLDVENDADMWGRPNIEWFNDKTDDVYAAIEIDPVATYTTAVNDCDVYEDTGISGQVETYVNGQDTIYDINKTATKESIGAQGQLVEVYDYTTVDGKDATRIVAIDTFLAQVTDVEAARYDANGHLATEATLTLSVYDAATPTSVELENGSTDWTYAVGDMLLVNAYTNLDTDKVINTGEAEQVGDEAQYVEIVSAAESFVGAQTRIHSSANYHTVNGTDYPDAVKFIRDDAGTTEDYNFNWWQDQYGNLIGVTGITSNYAVLKDMIWIQGTPGYAQATLVYMDGTEATVTVDSIDEFGASDWESLKNGTDTTPSLSDGRTDFGLVSTDSSLNGIYDGYAMYRVDTNSDGSVNLEGTEVYPNAESLHIEYADDVTLNINASAILDVDAGVVKTHVSNSTQFLLKNGDTYTAYTGTANLPDFNWETVEVFYDDEDDDNVADYVYIKSYSDVHGMYVFATSASSYIDVPSRNVVTLEDVYVDGELTEVTTTRTIADEMIRNLGKLYYATWQDNHDAGNYGQLIDVTLVSEFNDNDVQVLFGGIANYLNENIDNNFAYVNGTLIVNDSLSYNVGSTVEVIYTNDDVTYTMNLADVVKAMKDGAHYGLWIVGNRYDNAVTVYAGTELEEENDIRVQGDEGLIVPKSDEITNNTYNVKINDKNADGTLDLTVDMLASSEYAFFTVESSEGTFDGQTAYKDEVTLPDVKAGTTYTVTVYTECDNRDPAADCSAEVWTINVEGWNIISDVVTDIMRGDGSATIGNSPYDVYYSFDAAVSAAKTLNAGDAKNLVFTVDNTEVCDSNNTGWEPKVHVFTGSATRNEAQFDEHAQIVTANTVNIEHVNAGTDLVVMSFVPHGYAGGDAVYFAFYVEK</sequence>
<accession>A0A9D1JFE6</accession>
<evidence type="ECO:0000313" key="4">
    <source>
        <dbReference type="Proteomes" id="UP000886841"/>
    </source>
</evidence>
<reference evidence="3" key="1">
    <citation type="submission" date="2020-10" db="EMBL/GenBank/DDBJ databases">
        <authorList>
            <person name="Gilroy R."/>
        </authorList>
    </citation>
    <scope>NUCLEOTIDE SEQUENCE</scope>
    <source>
        <strain evidence="3">ChiSxjej1B13-7041</strain>
    </source>
</reference>
<feature type="domain" description="SLH" evidence="2">
    <location>
        <begin position="98"/>
        <end position="161"/>
    </location>
</feature>
<reference evidence="3" key="2">
    <citation type="journal article" date="2021" name="PeerJ">
        <title>Extensive microbial diversity within the chicken gut microbiome revealed by metagenomics and culture.</title>
        <authorList>
            <person name="Gilroy R."/>
            <person name="Ravi A."/>
            <person name="Getino M."/>
            <person name="Pursley I."/>
            <person name="Horton D.L."/>
            <person name="Alikhan N.F."/>
            <person name="Baker D."/>
            <person name="Gharbi K."/>
            <person name="Hall N."/>
            <person name="Watson M."/>
            <person name="Adriaenssens E.M."/>
            <person name="Foster-Nyarko E."/>
            <person name="Jarju S."/>
            <person name="Secka A."/>
            <person name="Antonio M."/>
            <person name="Oren A."/>
            <person name="Chaudhuri R.R."/>
            <person name="La Ragione R."/>
            <person name="Hildebrand F."/>
            <person name="Pallen M.J."/>
        </authorList>
    </citation>
    <scope>NUCLEOTIDE SEQUENCE</scope>
    <source>
        <strain evidence="3">ChiSxjej1B13-7041</strain>
    </source>
</reference>